<keyword evidence="11" id="KW-1185">Reference proteome</keyword>
<evidence type="ECO:0000256" key="8">
    <source>
        <dbReference type="ARBA" id="ARBA00023170"/>
    </source>
</evidence>
<dbReference type="Proteomes" id="UP001497444">
    <property type="component" value="Chromosome 9"/>
</dbReference>
<keyword evidence="3" id="KW-0812">Transmembrane</keyword>
<dbReference type="InterPro" id="IPR025875">
    <property type="entry name" value="Leu-rich_rpt_4"/>
</dbReference>
<dbReference type="InterPro" id="IPR003591">
    <property type="entry name" value="Leu-rich_rpt_typical-subtyp"/>
</dbReference>
<comment type="subcellular location">
    <subcellularLocation>
        <location evidence="1">Membrane</location>
        <topology evidence="1">Single-pass membrane protein</topology>
    </subcellularLocation>
</comment>
<dbReference type="Gene3D" id="3.80.10.10">
    <property type="entry name" value="Ribonuclease Inhibitor"/>
    <property type="match status" value="2"/>
</dbReference>
<evidence type="ECO:0000256" key="3">
    <source>
        <dbReference type="ARBA" id="ARBA00022692"/>
    </source>
</evidence>
<protein>
    <submittedName>
        <fullName evidence="10">Uncharacterized protein</fullName>
    </submittedName>
</protein>
<accession>A0ABP0XGP3</accession>
<evidence type="ECO:0000256" key="6">
    <source>
        <dbReference type="ARBA" id="ARBA00022989"/>
    </source>
</evidence>
<evidence type="ECO:0000313" key="11">
    <source>
        <dbReference type="Proteomes" id="UP001497444"/>
    </source>
</evidence>
<keyword evidence="9" id="KW-0325">Glycoprotein</keyword>
<name>A0ABP0XGP3_9BRYO</name>
<dbReference type="InterPro" id="IPR032675">
    <property type="entry name" value="LRR_dom_sf"/>
</dbReference>
<gene>
    <name evidence="10" type="ORF">CSSPJE1EN1_LOCUS23777</name>
</gene>
<dbReference type="PROSITE" id="PS51450">
    <property type="entry name" value="LRR"/>
    <property type="match status" value="1"/>
</dbReference>
<evidence type="ECO:0000256" key="9">
    <source>
        <dbReference type="ARBA" id="ARBA00023180"/>
    </source>
</evidence>
<evidence type="ECO:0000256" key="5">
    <source>
        <dbReference type="ARBA" id="ARBA00022737"/>
    </source>
</evidence>
<keyword evidence="2" id="KW-0433">Leucine-rich repeat</keyword>
<dbReference type="SUPFAM" id="SSF52058">
    <property type="entry name" value="L domain-like"/>
    <property type="match status" value="1"/>
</dbReference>
<dbReference type="PRINTS" id="PR00019">
    <property type="entry name" value="LEURICHRPT"/>
</dbReference>
<dbReference type="EMBL" id="OZ020104">
    <property type="protein sequence ID" value="CAK9278299.1"/>
    <property type="molecule type" value="Genomic_DNA"/>
</dbReference>
<dbReference type="Pfam" id="PF12799">
    <property type="entry name" value="LRR_4"/>
    <property type="match status" value="1"/>
</dbReference>
<evidence type="ECO:0000256" key="4">
    <source>
        <dbReference type="ARBA" id="ARBA00022729"/>
    </source>
</evidence>
<dbReference type="PANTHER" id="PTHR27000:SF642">
    <property type="entry name" value="INACTIVE LEUCINE-RICH REPEAT RECEPTOR KINASE XIAO-RELATED"/>
    <property type="match status" value="1"/>
</dbReference>
<sequence>MRRILDDASIVGTLPPEIVGDLQNLAILDLHDNNFNGTIPYFTNLGNLQELDLIGNQLTGDIPNLGGLTWLRTLKLSGNQLYGPASAFLDSIISQGLANLTALTTLDLSNNMLPGLPPDLTTMPTLQYLNLSMNKFDGLIDHASIFNPSSNLNVLDLSWNNFSGPLPNINFSSTSLQQL</sequence>
<proteinExistence type="predicted"/>
<keyword evidence="7" id="KW-0472">Membrane</keyword>
<evidence type="ECO:0000256" key="1">
    <source>
        <dbReference type="ARBA" id="ARBA00004167"/>
    </source>
</evidence>
<evidence type="ECO:0000313" key="10">
    <source>
        <dbReference type="EMBL" id="CAK9278299.1"/>
    </source>
</evidence>
<keyword evidence="5" id="KW-0677">Repeat</keyword>
<organism evidence="10 11">
    <name type="scientific">Sphagnum jensenii</name>
    <dbReference type="NCBI Taxonomy" id="128206"/>
    <lineage>
        <taxon>Eukaryota</taxon>
        <taxon>Viridiplantae</taxon>
        <taxon>Streptophyta</taxon>
        <taxon>Embryophyta</taxon>
        <taxon>Bryophyta</taxon>
        <taxon>Sphagnophytina</taxon>
        <taxon>Sphagnopsida</taxon>
        <taxon>Sphagnales</taxon>
        <taxon>Sphagnaceae</taxon>
        <taxon>Sphagnum</taxon>
    </lineage>
</organism>
<evidence type="ECO:0000256" key="2">
    <source>
        <dbReference type="ARBA" id="ARBA00022614"/>
    </source>
</evidence>
<keyword evidence="6" id="KW-1133">Transmembrane helix</keyword>
<evidence type="ECO:0000256" key="7">
    <source>
        <dbReference type="ARBA" id="ARBA00023136"/>
    </source>
</evidence>
<dbReference type="PANTHER" id="PTHR27000">
    <property type="entry name" value="LEUCINE-RICH REPEAT RECEPTOR-LIKE PROTEIN KINASE FAMILY PROTEIN-RELATED"/>
    <property type="match status" value="1"/>
</dbReference>
<reference evidence="10" key="1">
    <citation type="submission" date="2024-02" db="EMBL/GenBank/DDBJ databases">
        <authorList>
            <consortium name="ELIXIR-Norway"/>
            <consortium name="Elixir Norway"/>
        </authorList>
    </citation>
    <scope>NUCLEOTIDE SEQUENCE</scope>
</reference>
<dbReference type="SMART" id="SM00369">
    <property type="entry name" value="LRR_TYP"/>
    <property type="match status" value="2"/>
</dbReference>
<keyword evidence="4" id="KW-0732">Signal</keyword>
<keyword evidence="8" id="KW-0675">Receptor</keyword>
<dbReference type="Pfam" id="PF00560">
    <property type="entry name" value="LRR_1"/>
    <property type="match status" value="4"/>
</dbReference>
<dbReference type="InterPro" id="IPR001611">
    <property type="entry name" value="Leu-rich_rpt"/>
</dbReference>